<dbReference type="SUPFAM" id="SSF75304">
    <property type="entry name" value="Amidase signature (AS) enzymes"/>
    <property type="match status" value="1"/>
</dbReference>
<feature type="domain" description="Amidase" evidence="1">
    <location>
        <begin position="12"/>
        <end position="257"/>
    </location>
</feature>
<evidence type="ECO:0000313" key="2">
    <source>
        <dbReference type="EMBL" id="SVC73882.1"/>
    </source>
</evidence>
<dbReference type="Pfam" id="PF01425">
    <property type="entry name" value="Amidase"/>
    <property type="match status" value="1"/>
</dbReference>
<dbReference type="AlphaFoldDB" id="A0A382PPG2"/>
<protein>
    <recommendedName>
        <fullName evidence="1">Amidase domain-containing protein</fullName>
    </recommendedName>
</protein>
<organism evidence="2">
    <name type="scientific">marine metagenome</name>
    <dbReference type="NCBI Taxonomy" id="408172"/>
    <lineage>
        <taxon>unclassified sequences</taxon>
        <taxon>metagenomes</taxon>
        <taxon>ecological metagenomes</taxon>
    </lineage>
</organism>
<dbReference type="PANTHER" id="PTHR11895:SF7">
    <property type="entry name" value="GLUTAMYL-TRNA(GLN) AMIDOTRANSFERASE SUBUNIT A, MITOCHONDRIAL"/>
    <property type="match status" value="1"/>
</dbReference>
<dbReference type="InterPro" id="IPR000120">
    <property type="entry name" value="Amidase"/>
</dbReference>
<dbReference type="GO" id="GO:0003824">
    <property type="term" value="F:catalytic activity"/>
    <property type="evidence" value="ECO:0007669"/>
    <property type="project" value="InterPro"/>
</dbReference>
<reference evidence="2" key="1">
    <citation type="submission" date="2018-05" db="EMBL/GenBank/DDBJ databases">
        <authorList>
            <person name="Lanie J.A."/>
            <person name="Ng W.-L."/>
            <person name="Kazmierczak K.M."/>
            <person name="Andrzejewski T.M."/>
            <person name="Davidsen T.M."/>
            <person name="Wayne K.J."/>
            <person name="Tettelin H."/>
            <person name="Glass J.I."/>
            <person name="Rusch D."/>
            <person name="Podicherti R."/>
            <person name="Tsui H.-C.T."/>
            <person name="Winkler M.E."/>
        </authorList>
    </citation>
    <scope>NUCLEOTIDE SEQUENCE</scope>
</reference>
<evidence type="ECO:0000259" key="1">
    <source>
        <dbReference type="Pfam" id="PF01425"/>
    </source>
</evidence>
<dbReference type="Gene3D" id="3.90.1300.10">
    <property type="entry name" value="Amidase signature (AS) domain"/>
    <property type="match status" value="1"/>
</dbReference>
<name>A0A382PPG2_9ZZZZ</name>
<feature type="non-terminal residue" evidence="2">
    <location>
        <position position="1"/>
    </location>
</feature>
<dbReference type="PANTHER" id="PTHR11895">
    <property type="entry name" value="TRANSAMIDASE"/>
    <property type="match status" value="1"/>
</dbReference>
<dbReference type="InterPro" id="IPR036928">
    <property type="entry name" value="AS_sf"/>
</dbReference>
<gene>
    <name evidence="2" type="ORF">METZ01_LOCUS326736</name>
</gene>
<accession>A0A382PPG2</accession>
<proteinExistence type="predicted"/>
<dbReference type="EMBL" id="UINC01108055">
    <property type="protein sequence ID" value="SVC73882.1"/>
    <property type="molecule type" value="Genomic_DNA"/>
</dbReference>
<sequence>EKEEWGVSIQHVVSHTVRDTSAILDATAINFPGDGVFAPEFGRPYFNENFHNLKPLKIGIKVSDPRVEVNPDCIQAVHNAASLLSDLGHHVEETSPEALNDTERVSELGWAFGTNWSVNIAANFAYLSKRLGREIVEDDVEPGTWFLAQRGKEQSAINFVKAQGVMANLRRELAGWWSSGFDLLLTPTTAQPPPLIGLLAPTEEDPIRASIESVPYSVFTSPFNTTGQPAISLPIGSSNGLPVGIQLVGAYGREDIILAVSSQLEEMVNWSENRAPFHA</sequence>
<dbReference type="InterPro" id="IPR023631">
    <property type="entry name" value="Amidase_dom"/>
</dbReference>